<dbReference type="GO" id="GO:0004674">
    <property type="term" value="F:protein serine/threonine kinase activity"/>
    <property type="evidence" value="ECO:0007669"/>
    <property type="project" value="UniProtKB-KW"/>
</dbReference>
<dbReference type="RefSeq" id="WP_146974377.1">
    <property type="nucleotide sequence ID" value="NZ_VOSL01000044.1"/>
</dbReference>
<evidence type="ECO:0000256" key="8">
    <source>
        <dbReference type="PROSITE-ProRule" id="PRU10141"/>
    </source>
</evidence>
<feature type="compositionally biased region" description="Low complexity" evidence="9">
    <location>
        <begin position="399"/>
        <end position="423"/>
    </location>
</feature>
<evidence type="ECO:0000256" key="6">
    <source>
        <dbReference type="ARBA" id="ARBA00047899"/>
    </source>
</evidence>
<dbReference type="SMART" id="SM00220">
    <property type="entry name" value="S_TKc"/>
    <property type="match status" value="1"/>
</dbReference>
<dbReference type="OrthoDB" id="9801841at2"/>
<accession>A0A5C6XCD8</accession>
<evidence type="ECO:0000256" key="5">
    <source>
        <dbReference type="ARBA" id="ARBA00022840"/>
    </source>
</evidence>
<dbReference type="PANTHER" id="PTHR43289">
    <property type="entry name" value="MITOGEN-ACTIVATED PROTEIN KINASE KINASE KINASE 20-RELATED"/>
    <property type="match status" value="1"/>
</dbReference>
<feature type="domain" description="Protein kinase" evidence="10">
    <location>
        <begin position="14"/>
        <end position="275"/>
    </location>
</feature>
<gene>
    <name evidence="11" type="ORF">FRC96_10125</name>
</gene>
<dbReference type="Pfam" id="PF00069">
    <property type="entry name" value="Pkinase"/>
    <property type="match status" value="1"/>
</dbReference>
<keyword evidence="5 8" id="KW-0067">ATP-binding</keyword>
<dbReference type="Proteomes" id="UP000321046">
    <property type="component" value="Unassembled WGS sequence"/>
</dbReference>
<feature type="region of interest" description="Disordered" evidence="9">
    <location>
        <begin position="439"/>
        <end position="495"/>
    </location>
</feature>
<comment type="caution">
    <text evidence="11">The sequence shown here is derived from an EMBL/GenBank/DDBJ whole genome shotgun (WGS) entry which is preliminary data.</text>
</comment>
<reference evidence="11 12" key="1">
    <citation type="submission" date="2019-08" db="EMBL/GenBank/DDBJ databases">
        <title>Bradymonadales sp. TMQ2.</title>
        <authorList>
            <person name="Liang Q."/>
        </authorList>
    </citation>
    <scope>NUCLEOTIDE SEQUENCE [LARGE SCALE GENOMIC DNA]</scope>
    <source>
        <strain evidence="11 12">TMQ2</strain>
    </source>
</reference>
<evidence type="ECO:0000256" key="9">
    <source>
        <dbReference type="SAM" id="MobiDB-lite"/>
    </source>
</evidence>
<feature type="region of interest" description="Disordered" evidence="9">
    <location>
        <begin position="391"/>
        <end position="423"/>
    </location>
</feature>
<dbReference type="EMBL" id="VOSL01000044">
    <property type="protein sequence ID" value="TXD36427.1"/>
    <property type="molecule type" value="Genomic_DNA"/>
</dbReference>
<dbReference type="PROSITE" id="PS00108">
    <property type="entry name" value="PROTEIN_KINASE_ST"/>
    <property type="match status" value="1"/>
</dbReference>
<keyword evidence="2" id="KW-0808">Transferase</keyword>
<feature type="binding site" evidence="8">
    <location>
        <position position="43"/>
    </location>
    <ligand>
        <name>ATP</name>
        <dbReference type="ChEBI" id="CHEBI:30616"/>
    </ligand>
</feature>
<organism evidence="11 12">
    <name type="scientific">Lujinxingia vulgaris</name>
    <dbReference type="NCBI Taxonomy" id="2600176"/>
    <lineage>
        <taxon>Bacteria</taxon>
        <taxon>Deltaproteobacteria</taxon>
        <taxon>Bradymonadales</taxon>
        <taxon>Lujinxingiaceae</taxon>
        <taxon>Lujinxingia</taxon>
    </lineage>
</organism>
<protein>
    <submittedName>
        <fullName evidence="11">Serine/threonine protein kinase</fullName>
    </submittedName>
</protein>
<dbReference type="Gene3D" id="3.30.200.20">
    <property type="entry name" value="Phosphorylase Kinase, domain 1"/>
    <property type="match status" value="1"/>
</dbReference>
<dbReference type="AlphaFoldDB" id="A0A5C6XCD8"/>
<dbReference type="PROSITE" id="PS50011">
    <property type="entry name" value="PROTEIN_KINASE_DOM"/>
    <property type="match status" value="1"/>
</dbReference>
<evidence type="ECO:0000256" key="7">
    <source>
        <dbReference type="ARBA" id="ARBA00048679"/>
    </source>
</evidence>
<dbReference type="InterPro" id="IPR008271">
    <property type="entry name" value="Ser/Thr_kinase_AS"/>
</dbReference>
<keyword evidence="1 11" id="KW-0723">Serine/threonine-protein kinase</keyword>
<dbReference type="PANTHER" id="PTHR43289:SF6">
    <property type="entry name" value="SERINE_THREONINE-PROTEIN KINASE NEKL-3"/>
    <property type="match status" value="1"/>
</dbReference>
<evidence type="ECO:0000313" key="12">
    <source>
        <dbReference type="Proteomes" id="UP000321046"/>
    </source>
</evidence>
<dbReference type="Gene3D" id="1.10.510.10">
    <property type="entry name" value="Transferase(Phosphotransferase) domain 1"/>
    <property type="match status" value="1"/>
</dbReference>
<dbReference type="SUPFAM" id="SSF56112">
    <property type="entry name" value="Protein kinase-like (PK-like)"/>
    <property type="match status" value="1"/>
</dbReference>
<evidence type="ECO:0000256" key="4">
    <source>
        <dbReference type="ARBA" id="ARBA00022777"/>
    </source>
</evidence>
<dbReference type="CDD" id="cd14014">
    <property type="entry name" value="STKc_PknB_like"/>
    <property type="match status" value="1"/>
</dbReference>
<keyword evidence="3 8" id="KW-0547">Nucleotide-binding</keyword>
<feature type="compositionally biased region" description="Basic and acidic residues" evidence="9">
    <location>
        <begin position="447"/>
        <end position="461"/>
    </location>
</feature>
<proteinExistence type="predicted"/>
<keyword evidence="4 11" id="KW-0418">Kinase</keyword>
<evidence type="ECO:0000313" key="11">
    <source>
        <dbReference type="EMBL" id="TXD36427.1"/>
    </source>
</evidence>
<evidence type="ECO:0000256" key="3">
    <source>
        <dbReference type="ARBA" id="ARBA00022741"/>
    </source>
</evidence>
<dbReference type="PROSITE" id="PS00107">
    <property type="entry name" value="PROTEIN_KINASE_ATP"/>
    <property type="match status" value="1"/>
</dbReference>
<dbReference type="FunFam" id="3.30.200.20:FF:000035">
    <property type="entry name" value="Serine/threonine protein kinase Stk1"/>
    <property type="match status" value="1"/>
</dbReference>
<dbReference type="InterPro" id="IPR011009">
    <property type="entry name" value="Kinase-like_dom_sf"/>
</dbReference>
<dbReference type="InterPro" id="IPR000719">
    <property type="entry name" value="Prot_kinase_dom"/>
</dbReference>
<name>A0A5C6XCD8_9DELT</name>
<evidence type="ECO:0000259" key="10">
    <source>
        <dbReference type="PROSITE" id="PS50011"/>
    </source>
</evidence>
<sequence length="653" mass="70901">MNPVSTPDTIAERYTILEELGQGGMATVYRAYDQTLAREVAVKRLHPHLAKVAEHRARFEREARAVARLDHPGIVKIYDFSSPESDDAFIVMELIDGQSLAALLERAGPLPPELAAVLIAETLDALELAHQHQIIHRDIKPENVMVRQDASVVILDFGLANLLDQARITRTGALLGSPAFMAPELMEGRRADIASDLFAIGATFYRLITGQDAFEGDHPAQILRAIERGDHTPAHRRDARVGRRLSQLISRWISVAPEKRPSNVTEAQKELRNLVDVPAWRPDLKRYINEISGNTLGPDGVSRLEARICEALMRRVDALRTRGATLEATYELERLLAYQPDSPEALAKLSQLHASDRAARGPGRLLRAGAVALFGGALAGGALWLGAKEPVQNDAPSSTPTRKAPAPLATTTTQPTSATSPFADIRPIQEDIVAAIDAAHKSTQHASDAESARPARIDQRDAPPPVAPASASAGAGWPTDQPPAETSRTPPKTLKQRFRVIPAAATLIIDGKRYSAIEAARGIELPVGPTQIEATSPGCQTLQDAFEITPESSQRAQRVVLRWLPGYIELVTDRNALVWLDERSRPVMVNAGGASEPIEVSFGKADEAPAQRQLELRVASHRDLTRILSRTVTVRPGQTTSLALSLADADSPR</sequence>
<dbReference type="InterPro" id="IPR017441">
    <property type="entry name" value="Protein_kinase_ATP_BS"/>
</dbReference>
<dbReference type="GO" id="GO:0005524">
    <property type="term" value="F:ATP binding"/>
    <property type="evidence" value="ECO:0007669"/>
    <property type="project" value="UniProtKB-UniRule"/>
</dbReference>
<comment type="catalytic activity">
    <reaction evidence="6">
        <text>L-threonyl-[protein] + ATP = O-phospho-L-threonyl-[protein] + ADP + H(+)</text>
        <dbReference type="Rhea" id="RHEA:46608"/>
        <dbReference type="Rhea" id="RHEA-COMP:11060"/>
        <dbReference type="Rhea" id="RHEA-COMP:11605"/>
        <dbReference type="ChEBI" id="CHEBI:15378"/>
        <dbReference type="ChEBI" id="CHEBI:30013"/>
        <dbReference type="ChEBI" id="CHEBI:30616"/>
        <dbReference type="ChEBI" id="CHEBI:61977"/>
        <dbReference type="ChEBI" id="CHEBI:456216"/>
        <dbReference type="EC" id="2.7.11.1"/>
    </reaction>
</comment>
<comment type="catalytic activity">
    <reaction evidence="7">
        <text>L-seryl-[protein] + ATP = O-phospho-L-seryl-[protein] + ADP + H(+)</text>
        <dbReference type="Rhea" id="RHEA:17989"/>
        <dbReference type="Rhea" id="RHEA-COMP:9863"/>
        <dbReference type="Rhea" id="RHEA-COMP:11604"/>
        <dbReference type="ChEBI" id="CHEBI:15378"/>
        <dbReference type="ChEBI" id="CHEBI:29999"/>
        <dbReference type="ChEBI" id="CHEBI:30616"/>
        <dbReference type="ChEBI" id="CHEBI:83421"/>
        <dbReference type="ChEBI" id="CHEBI:456216"/>
        <dbReference type="EC" id="2.7.11.1"/>
    </reaction>
</comment>
<evidence type="ECO:0000256" key="1">
    <source>
        <dbReference type="ARBA" id="ARBA00022527"/>
    </source>
</evidence>
<evidence type="ECO:0000256" key="2">
    <source>
        <dbReference type="ARBA" id="ARBA00022679"/>
    </source>
</evidence>